<dbReference type="Proteomes" id="UP000215914">
    <property type="component" value="Chromosome 15"/>
</dbReference>
<sequence length="59" mass="6758">MRKSEKLPFIACYGKTPRPSHARRSKYIAEQISKREGGYGVSRPLAMAAIQLATWWCLF</sequence>
<accession>A0A251S5H9</accession>
<keyword evidence="3" id="KW-1185">Reference proteome</keyword>
<evidence type="ECO:0000313" key="1">
    <source>
        <dbReference type="EMBL" id="KAF5762853.1"/>
    </source>
</evidence>
<reference evidence="1 3" key="1">
    <citation type="journal article" date="2017" name="Nature">
        <title>The sunflower genome provides insights into oil metabolism, flowering and Asterid evolution.</title>
        <authorList>
            <person name="Badouin H."/>
            <person name="Gouzy J."/>
            <person name="Grassa C.J."/>
            <person name="Murat F."/>
            <person name="Staton S.E."/>
            <person name="Cottret L."/>
            <person name="Lelandais-Briere C."/>
            <person name="Owens G.L."/>
            <person name="Carrere S."/>
            <person name="Mayjonade B."/>
            <person name="Legrand L."/>
            <person name="Gill N."/>
            <person name="Kane N.C."/>
            <person name="Bowers J.E."/>
            <person name="Hubner S."/>
            <person name="Bellec A."/>
            <person name="Berard A."/>
            <person name="Berges H."/>
            <person name="Blanchet N."/>
            <person name="Boniface M.C."/>
            <person name="Brunel D."/>
            <person name="Catrice O."/>
            <person name="Chaidir N."/>
            <person name="Claudel C."/>
            <person name="Donnadieu C."/>
            <person name="Faraut T."/>
            <person name="Fievet G."/>
            <person name="Helmstetter N."/>
            <person name="King M."/>
            <person name="Knapp S.J."/>
            <person name="Lai Z."/>
            <person name="Le Paslier M.C."/>
            <person name="Lippi Y."/>
            <person name="Lorenzon L."/>
            <person name="Mandel J.R."/>
            <person name="Marage G."/>
            <person name="Marchand G."/>
            <person name="Marquand E."/>
            <person name="Bret-Mestries E."/>
            <person name="Morien E."/>
            <person name="Nambeesan S."/>
            <person name="Nguyen T."/>
            <person name="Pegot-Espagnet P."/>
            <person name="Pouilly N."/>
            <person name="Raftis F."/>
            <person name="Sallet E."/>
            <person name="Schiex T."/>
            <person name="Thomas J."/>
            <person name="Vandecasteele C."/>
            <person name="Vares D."/>
            <person name="Vear F."/>
            <person name="Vautrin S."/>
            <person name="Crespi M."/>
            <person name="Mangin B."/>
            <person name="Burke J.M."/>
            <person name="Salse J."/>
            <person name="Munos S."/>
            <person name="Vincourt P."/>
            <person name="Rieseberg L.H."/>
            <person name="Langlade N.B."/>
        </authorList>
    </citation>
    <scope>NUCLEOTIDE SEQUENCE [LARGE SCALE GENOMIC DNA]</scope>
    <source>
        <strain evidence="3">cv. SF193</strain>
        <tissue evidence="1">Leaves</tissue>
    </source>
</reference>
<dbReference type="EMBL" id="MNCJ02000330">
    <property type="protein sequence ID" value="KAF5762853.1"/>
    <property type="molecule type" value="Genomic_DNA"/>
</dbReference>
<dbReference type="EMBL" id="CM007904">
    <property type="protein sequence ID" value="OTF93852.1"/>
    <property type="molecule type" value="Genomic_DNA"/>
</dbReference>
<proteinExistence type="predicted"/>
<reference evidence="2" key="2">
    <citation type="submission" date="2017-02" db="EMBL/GenBank/DDBJ databases">
        <title>Sunflower complete genome.</title>
        <authorList>
            <person name="Langlade N."/>
            <person name="Munos S."/>
        </authorList>
    </citation>
    <scope>NUCLEOTIDE SEQUENCE [LARGE SCALE GENOMIC DNA]</scope>
    <source>
        <tissue evidence="2">Leaves</tissue>
    </source>
</reference>
<evidence type="ECO:0000313" key="3">
    <source>
        <dbReference type="Proteomes" id="UP000215914"/>
    </source>
</evidence>
<dbReference type="Gramene" id="mRNA:HanXRQr2_Chr15g0673511">
    <property type="protein sequence ID" value="mRNA:HanXRQr2_Chr15g0673511"/>
    <property type="gene ID" value="HanXRQr2_Chr15g0673511"/>
</dbReference>
<gene>
    <name evidence="2" type="ORF">HannXRQ_Chr15g0465791</name>
    <name evidence="1" type="ORF">HanXRQr2_Chr15g0673511</name>
</gene>
<dbReference type="AlphaFoldDB" id="A0A251S5H9"/>
<dbReference type="InParanoid" id="A0A251S5H9"/>
<protein>
    <submittedName>
        <fullName evidence="2">Uncharacterized protein</fullName>
    </submittedName>
</protein>
<evidence type="ECO:0000313" key="2">
    <source>
        <dbReference type="EMBL" id="OTF93852.1"/>
    </source>
</evidence>
<organism evidence="2 3">
    <name type="scientific">Helianthus annuus</name>
    <name type="common">Common sunflower</name>
    <dbReference type="NCBI Taxonomy" id="4232"/>
    <lineage>
        <taxon>Eukaryota</taxon>
        <taxon>Viridiplantae</taxon>
        <taxon>Streptophyta</taxon>
        <taxon>Embryophyta</taxon>
        <taxon>Tracheophyta</taxon>
        <taxon>Spermatophyta</taxon>
        <taxon>Magnoliopsida</taxon>
        <taxon>eudicotyledons</taxon>
        <taxon>Gunneridae</taxon>
        <taxon>Pentapetalae</taxon>
        <taxon>asterids</taxon>
        <taxon>campanulids</taxon>
        <taxon>Asterales</taxon>
        <taxon>Asteraceae</taxon>
        <taxon>Asteroideae</taxon>
        <taxon>Heliantheae alliance</taxon>
        <taxon>Heliantheae</taxon>
        <taxon>Helianthus</taxon>
    </lineage>
</organism>
<name>A0A251S5H9_HELAN</name>
<reference evidence="1" key="3">
    <citation type="submission" date="2020-06" db="EMBL/GenBank/DDBJ databases">
        <title>Helianthus annuus Genome sequencing and assembly Release 2.</title>
        <authorList>
            <person name="Gouzy J."/>
            <person name="Langlade N."/>
            <person name="Munos S."/>
        </authorList>
    </citation>
    <scope>NUCLEOTIDE SEQUENCE</scope>
    <source>
        <tissue evidence="1">Leaves</tissue>
    </source>
</reference>